<dbReference type="AlphaFoldDB" id="A0A8S4C4B5"/>
<dbReference type="GO" id="GO:0006465">
    <property type="term" value="P:signal peptide processing"/>
    <property type="evidence" value="ECO:0007669"/>
    <property type="project" value="InterPro"/>
</dbReference>
<dbReference type="GO" id="GO:0098796">
    <property type="term" value="C:membrane protein complex"/>
    <property type="evidence" value="ECO:0007669"/>
    <property type="project" value="UniProtKB-ARBA"/>
</dbReference>
<dbReference type="Proteomes" id="UP000837675">
    <property type="component" value="Unassembled WGS sequence"/>
</dbReference>
<feature type="domain" description="Peptidase S26" evidence="8">
    <location>
        <begin position="5"/>
        <end position="217"/>
    </location>
</feature>
<dbReference type="InterPro" id="IPR019756">
    <property type="entry name" value="Pept_S26A_signal_pept_1_Ser-AS"/>
</dbReference>
<proteinExistence type="inferred from homology"/>
<dbReference type="InterPro" id="IPR019533">
    <property type="entry name" value="Peptidase_S26"/>
</dbReference>
<dbReference type="EC" id="3.4.21.-" evidence="7"/>
<dbReference type="GO" id="GO:1905370">
    <property type="term" value="C:serine-type endopeptidase complex"/>
    <property type="evidence" value="ECO:0007669"/>
    <property type="project" value="UniProtKB-ARBA"/>
</dbReference>
<name>A0A8S4C4B5_9ACAR</name>
<accession>A0A8S4C4B5</accession>
<keyword evidence="5 7" id="KW-0378">Hydrolase</keyword>
<dbReference type="PRINTS" id="PR00727">
    <property type="entry name" value="LEADERPTASE"/>
</dbReference>
<comment type="similarity">
    <text evidence="2 7">Belongs to the peptidase S26 family.</text>
</comment>
<dbReference type="Pfam" id="PF10502">
    <property type="entry name" value="Peptidase_S26"/>
    <property type="match status" value="1"/>
</dbReference>
<evidence type="ECO:0000256" key="1">
    <source>
        <dbReference type="ARBA" id="ARBA00000677"/>
    </source>
</evidence>
<evidence type="ECO:0000256" key="2">
    <source>
        <dbReference type="ARBA" id="ARBA00009370"/>
    </source>
</evidence>
<evidence type="ECO:0000256" key="7">
    <source>
        <dbReference type="RuleBase" id="RU362041"/>
    </source>
</evidence>
<comment type="subunit">
    <text evidence="3">Heterodimer of 2 subunits, IMMPL1 and IMMPL2.</text>
</comment>
<keyword evidence="7" id="KW-0472">Membrane</keyword>
<dbReference type="NCBIfam" id="TIGR02227">
    <property type="entry name" value="sigpep_I_bact"/>
    <property type="match status" value="1"/>
</dbReference>
<dbReference type="PANTHER" id="PTHR43390">
    <property type="entry name" value="SIGNAL PEPTIDASE I"/>
    <property type="match status" value="1"/>
</dbReference>
<dbReference type="Gene3D" id="2.10.109.10">
    <property type="entry name" value="Umud Fragment, subunit A"/>
    <property type="match status" value="1"/>
</dbReference>
<dbReference type="EMBL" id="CAJVAF010000029">
    <property type="protein sequence ID" value="CAG7589169.1"/>
    <property type="molecule type" value="Genomic_DNA"/>
</dbReference>
<dbReference type="PROSITE" id="PS00761">
    <property type="entry name" value="SPASE_I_3"/>
    <property type="match status" value="1"/>
</dbReference>
<dbReference type="GO" id="GO:0009003">
    <property type="term" value="F:signal peptidase activity"/>
    <property type="evidence" value="ECO:0007669"/>
    <property type="project" value="UniProtKB-EC"/>
</dbReference>
<protein>
    <recommendedName>
        <fullName evidence="7">Mitochondrial inner membrane protease subunit</fullName>
        <ecNumber evidence="7">3.4.21.-</ecNumber>
    </recommendedName>
</protein>
<dbReference type="PANTHER" id="PTHR43390:SF1">
    <property type="entry name" value="CHLOROPLAST PROCESSING PEPTIDASE"/>
    <property type="match status" value="1"/>
</dbReference>
<feature type="active site" evidence="6">
    <location>
        <position position="35"/>
    </location>
</feature>
<comment type="caution">
    <text evidence="9">The sequence shown here is derived from an EMBL/GenBank/DDBJ whole genome shotgun (WGS) entry which is preliminary data.</text>
</comment>
<evidence type="ECO:0000256" key="6">
    <source>
        <dbReference type="PIRSR" id="PIRSR600223-1"/>
    </source>
</evidence>
<dbReference type="SUPFAM" id="SSF51306">
    <property type="entry name" value="LexA/Signal peptidase"/>
    <property type="match status" value="1"/>
</dbReference>
<keyword evidence="7" id="KW-0496">Mitochondrion</keyword>
<evidence type="ECO:0000259" key="8">
    <source>
        <dbReference type="Pfam" id="PF10502"/>
    </source>
</evidence>
<feature type="active site" evidence="6">
    <location>
        <position position="97"/>
    </location>
</feature>
<evidence type="ECO:0000256" key="4">
    <source>
        <dbReference type="ARBA" id="ARBA00022670"/>
    </source>
</evidence>
<dbReference type="InterPro" id="IPR019757">
    <property type="entry name" value="Pept_S26A_signal_pept_1_Lys-AS"/>
</dbReference>
<dbReference type="PROSITE" id="PS00760">
    <property type="entry name" value="SPASE_I_2"/>
    <property type="match status" value="1"/>
</dbReference>
<dbReference type="InterPro" id="IPR000223">
    <property type="entry name" value="Pept_S26A_signal_pept_1"/>
</dbReference>
<sequence length="249" mass="29384">MKLFWEYLKSILIAVIAALIFRSFFFEAYKIPSSSMTPTLMIGDYLFVSKYSYGYSKHSFPIALDRIKGRFFAKQPERGDIIVFKSPHADDDRYYIKRLVGLPGDKIQVRNAVVFINDIAVERKKVGIYHPLYKDEPQGIFDCYEERLPNGVRYNTLDANFRFHNEFPDQTAVYHVPQGYYFMMGDHRNRSVDSRFLSDMGFIPEENLVGKAQILFWTRDFSFWKIVTQFKLDRLFNRLTNDNTLHLSQ</sequence>
<keyword evidence="4 7" id="KW-0645">Protease</keyword>
<dbReference type="InterPro" id="IPR036286">
    <property type="entry name" value="LexA/Signal_pep-like_sf"/>
</dbReference>
<dbReference type="GO" id="GO:0004252">
    <property type="term" value="F:serine-type endopeptidase activity"/>
    <property type="evidence" value="ECO:0007669"/>
    <property type="project" value="InterPro"/>
</dbReference>
<dbReference type="CDD" id="cd06530">
    <property type="entry name" value="S26_SPase_I"/>
    <property type="match status" value="1"/>
</dbReference>
<keyword evidence="7" id="KW-0999">Mitochondrion inner membrane</keyword>
<dbReference type="InterPro" id="IPR019758">
    <property type="entry name" value="Pept_S26A_signal_pept_1_CS"/>
</dbReference>
<comment type="subcellular location">
    <subcellularLocation>
        <location evidence="7">Mitochondrion inner membrane</location>
    </subcellularLocation>
</comment>
<gene>
    <name evidence="9" type="ORF">MHYMCMPASI_00101</name>
</gene>
<keyword evidence="10" id="KW-1185">Reference proteome</keyword>
<evidence type="ECO:0000313" key="10">
    <source>
        <dbReference type="Proteomes" id="UP000837675"/>
    </source>
</evidence>
<dbReference type="GO" id="GO:0005743">
    <property type="term" value="C:mitochondrial inner membrane"/>
    <property type="evidence" value="ECO:0007669"/>
    <property type="project" value="UniProtKB-SubCell"/>
</dbReference>
<evidence type="ECO:0000313" key="9">
    <source>
        <dbReference type="EMBL" id="CAG7589169.1"/>
    </source>
</evidence>
<comment type="catalytic activity">
    <reaction evidence="1">
        <text>Cleavage of hydrophobic, N-terminal signal or leader sequences from secreted and periplasmic proteins.</text>
        <dbReference type="EC" id="3.4.21.89"/>
    </reaction>
</comment>
<evidence type="ECO:0000256" key="3">
    <source>
        <dbReference type="ARBA" id="ARBA00011805"/>
    </source>
</evidence>
<reference evidence="9" key="1">
    <citation type="submission" date="2021-06" db="EMBL/GenBank/DDBJ databases">
        <authorList>
            <person name="Nardi T."/>
            <person name="Nardi T."/>
        </authorList>
    </citation>
    <scope>NUCLEOTIDE SEQUENCE</scope>
</reference>
<organism evidence="9 10">
    <name type="scientific">Hyalomma marginatum</name>
    <dbReference type="NCBI Taxonomy" id="34627"/>
    <lineage>
        <taxon>Eukaryota</taxon>
        <taxon>Metazoa</taxon>
        <taxon>Ecdysozoa</taxon>
        <taxon>Arthropoda</taxon>
        <taxon>Chelicerata</taxon>
        <taxon>Arachnida</taxon>
        <taxon>Acari</taxon>
        <taxon>Parasitiformes</taxon>
        <taxon>Ixodida</taxon>
        <taxon>Ixodoidea</taxon>
        <taxon>Ixodidae</taxon>
        <taxon>Hyalomminae</taxon>
        <taxon>Hyalomma</taxon>
    </lineage>
</organism>
<evidence type="ECO:0000256" key="5">
    <source>
        <dbReference type="ARBA" id="ARBA00022801"/>
    </source>
</evidence>
<dbReference type="PROSITE" id="PS00501">
    <property type="entry name" value="SPASE_I_1"/>
    <property type="match status" value="1"/>
</dbReference>